<dbReference type="EMBL" id="CAJNOM010000101">
    <property type="protein sequence ID" value="CAF1049902.1"/>
    <property type="molecule type" value="Genomic_DNA"/>
</dbReference>
<dbReference type="Pfam" id="PF01661">
    <property type="entry name" value="Macro"/>
    <property type="match status" value="1"/>
</dbReference>
<protein>
    <recommendedName>
        <fullName evidence="6">Poly [ADP-ribose] polymerase</fullName>
        <shortName evidence="6">PARP</shortName>
        <ecNumber evidence="6">2.4.2.-</ecNumber>
    </recommendedName>
</protein>
<evidence type="ECO:0000313" key="11">
    <source>
        <dbReference type="EMBL" id="CAF1142451.1"/>
    </source>
</evidence>
<dbReference type="SUPFAM" id="SSF56399">
    <property type="entry name" value="ADP-ribosylation"/>
    <property type="match status" value="1"/>
</dbReference>
<dbReference type="Proteomes" id="UP000663832">
    <property type="component" value="Unassembled WGS sequence"/>
</dbReference>
<sequence length="1304" mass="148810">MPSSLPKEPSKIITELSNAEQNFLENFGKKILDTIREKPDIEDLKIKDGKLQLIGKNLISTNIESYLKQVLHERRITISFSMKKYLELQCKGHLLKKFREKYRVGISYRNSIENASLTTNDMIKLKNRTGNYNQNEQEKQFDNDYNMEQSEDESDDFTDNQSDISNTSSNITSISGKSQRRHPCVQQNIEVILCTDSEDLISNAIQELGNYTFDIRSLALTQEEVTYILKQLQQPNRFPQKNNKFQSKTLQIKRYIDSLTRSGVNSIVTNFIKYKNGLYFIKVKGFKDHVNNAVSKIKNYLNDHVDTEVQLSISQAMAVYLRTKGSFDLRKLEKTHSVEIKIFSPPFASRTNDEQNDKNDCIKLTGSESRIRTAQINVDNFLERLSEQEKQFSCDSWDAAKFISQILREKLKKMLDSDDCEATGWIKVYTPAEKREITPKLTITIVGFNEETVADVVEQCQDIVGGYIIWKPSVDEYCTISNAFFRTKSLSLEEFGRQWNTDIQMDRVTSTITIAAQSKMIAEDIKEALLTLGEENKPRVNRISEFISIQPRIRRFVNQAIASLIEEARYQKIFVDSKNLKGVTLHGRSDIVIVLKEKINTIIKDITQKIIKHHLQLLTIESDLMRANSYELTTRIERETNTSIRDVKIDMNKSASNTNDNNINTILTTVSNSRNQTIVVEKGDITKVKNINAIIINATSGSLQDAGGIDKAIVNAAGTALVEEYKKIIAKNNGLPISPGKAVKTTAGNLPFTSIIHAIGPQYIDGNQQERSLLFSSILSSLQLAENECYTSVALAAISSKTSDFPLTDYINIVVRTVKQFFADNPQSKLKKMILLDIDDAVCNSFAREVIIDHRNEAVDNDDDIMNYELTPLNVKWCWQDDDGEKPYNDHYIRKIETEFQQFRKNSTQSKLLVPANNLKNGTTINYIHFLPTLKQLLTIEPSLLNERLVCGHQKNENTNFSRNIIRYPIVPKIETKTVIHSHKPLDLYSIQMVTTEDDWDIIGINSAAITQAKNAIRKAIDSANISEPYSISLGRDIAIHKEKIKSIATQHYIQINFHEEKSGQLSMILKGLKPNVQEAKLKITLYAHDILKMQINNNNNELGTPKEWGEQKEDVKLVEIPTSDPNFTRIEKRMKETMSNIKIHKIQRVQNIRMWSHYAFRRRELKKDVYAIPNLQIEMELFHGTKATPPSEIYNGEFGFDMTFSTSGMWGIGTYFAKNASYSCNSYYSQLPDGKRQVFLAQVLTGDVYNCKSDSTMRRAPKKNEGVSGLRYNSVSGDTGGSKVYIVYENRVAYPTYLITFTN</sequence>
<evidence type="ECO:0000256" key="3">
    <source>
        <dbReference type="ARBA" id="ARBA00022679"/>
    </source>
</evidence>
<dbReference type="Gene3D" id="3.90.228.10">
    <property type="match status" value="1"/>
</dbReference>
<dbReference type="PROSITE" id="PS51059">
    <property type="entry name" value="PARP_CATALYTIC"/>
    <property type="match status" value="1"/>
</dbReference>
<feature type="compositionally biased region" description="Low complexity" evidence="7">
    <location>
        <begin position="159"/>
        <end position="175"/>
    </location>
</feature>
<evidence type="ECO:0000256" key="1">
    <source>
        <dbReference type="ARBA" id="ARBA00004123"/>
    </source>
</evidence>
<dbReference type="Pfam" id="PF00644">
    <property type="entry name" value="PARP"/>
    <property type="match status" value="1"/>
</dbReference>
<keyword evidence="12" id="KW-1185">Reference proteome</keyword>
<dbReference type="EC" id="2.4.2.-" evidence="6"/>
<dbReference type="Gene3D" id="3.40.220.10">
    <property type="entry name" value="Leucine Aminopeptidase, subunit E, domain 1"/>
    <property type="match status" value="1"/>
</dbReference>
<keyword evidence="2 6" id="KW-0328">Glycosyltransferase</keyword>
<dbReference type="PROSITE" id="PS51154">
    <property type="entry name" value="MACRO"/>
    <property type="match status" value="1"/>
</dbReference>
<name>A0A814KEF6_9BILA</name>
<reference evidence="10" key="1">
    <citation type="submission" date="2021-02" db="EMBL/GenBank/DDBJ databases">
        <authorList>
            <person name="Nowell W R."/>
        </authorList>
    </citation>
    <scope>NUCLEOTIDE SEQUENCE</scope>
</reference>
<comment type="caution">
    <text evidence="10">The sequence shown here is derived from an EMBL/GenBank/DDBJ whole genome shotgun (WGS) entry which is preliminary data.</text>
</comment>
<feature type="compositionally biased region" description="Acidic residues" evidence="7">
    <location>
        <begin position="149"/>
        <end position="158"/>
    </location>
</feature>
<dbReference type="InterPro" id="IPR043472">
    <property type="entry name" value="Macro_dom-like"/>
</dbReference>
<feature type="region of interest" description="Disordered" evidence="7">
    <location>
        <begin position="148"/>
        <end position="179"/>
    </location>
</feature>
<comment type="subcellular location">
    <subcellularLocation>
        <location evidence="1">Nucleus</location>
    </subcellularLocation>
</comment>
<evidence type="ECO:0000256" key="4">
    <source>
        <dbReference type="ARBA" id="ARBA00023027"/>
    </source>
</evidence>
<evidence type="ECO:0000256" key="7">
    <source>
        <dbReference type="SAM" id="MobiDB-lite"/>
    </source>
</evidence>
<dbReference type="GO" id="GO:0005737">
    <property type="term" value="C:cytoplasm"/>
    <property type="evidence" value="ECO:0007669"/>
    <property type="project" value="TreeGrafter"/>
</dbReference>
<dbReference type="InterPro" id="IPR002589">
    <property type="entry name" value="Macro_dom"/>
</dbReference>
<evidence type="ECO:0000256" key="2">
    <source>
        <dbReference type="ARBA" id="ARBA00022676"/>
    </source>
</evidence>
<evidence type="ECO:0000313" key="10">
    <source>
        <dbReference type="EMBL" id="CAF1049902.1"/>
    </source>
</evidence>
<organism evidence="10 12">
    <name type="scientific">Adineta steineri</name>
    <dbReference type="NCBI Taxonomy" id="433720"/>
    <lineage>
        <taxon>Eukaryota</taxon>
        <taxon>Metazoa</taxon>
        <taxon>Spiralia</taxon>
        <taxon>Gnathifera</taxon>
        <taxon>Rotifera</taxon>
        <taxon>Eurotatoria</taxon>
        <taxon>Bdelloidea</taxon>
        <taxon>Adinetida</taxon>
        <taxon>Adinetidae</taxon>
        <taxon>Adineta</taxon>
    </lineage>
</organism>
<dbReference type="GO" id="GO:0003950">
    <property type="term" value="F:NAD+ poly-ADP-ribosyltransferase activity"/>
    <property type="evidence" value="ECO:0007669"/>
    <property type="project" value="UniProtKB-UniRule"/>
</dbReference>
<dbReference type="PANTHER" id="PTHR14453:SF67">
    <property type="entry name" value="POLY [ADP-RIBOSE] POLYMERASE"/>
    <property type="match status" value="1"/>
</dbReference>
<evidence type="ECO:0000256" key="5">
    <source>
        <dbReference type="ARBA" id="ARBA00023242"/>
    </source>
</evidence>
<dbReference type="GO" id="GO:0005634">
    <property type="term" value="C:nucleus"/>
    <property type="evidence" value="ECO:0007669"/>
    <property type="project" value="UniProtKB-SubCell"/>
</dbReference>
<dbReference type="InterPro" id="IPR012317">
    <property type="entry name" value="Poly(ADP-ribose)pol_cat_dom"/>
</dbReference>
<evidence type="ECO:0000259" key="9">
    <source>
        <dbReference type="PROSITE" id="PS51154"/>
    </source>
</evidence>
<dbReference type="PANTHER" id="PTHR14453">
    <property type="entry name" value="PARP/ZINC FINGER CCCH TYPE DOMAIN CONTAINING PROTEIN"/>
    <property type="match status" value="1"/>
</dbReference>
<proteinExistence type="predicted"/>
<dbReference type="EMBL" id="CAJNOI010000159">
    <property type="protein sequence ID" value="CAF1142451.1"/>
    <property type="molecule type" value="Genomic_DNA"/>
</dbReference>
<dbReference type="GO" id="GO:0010629">
    <property type="term" value="P:negative regulation of gene expression"/>
    <property type="evidence" value="ECO:0007669"/>
    <property type="project" value="TreeGrafter"/>
</dbReference>
<dbReference type="InterPro" id="IPR052056">
    <property type="entry name" value="Mono-ARTD/PARP"/>
</dbReference>
<dbReference type="OrthoDB" id="6133115at2759"/>
<keyword evidence="3 6" id="KW-0808">Transferase</keyword>
<dbReference type="SMART" id="SM00506">
    <property type="entry name" value="A1pp"/>
    <property type="match status" value="1"/>
</dbReference>
<evidence type="ECO:0000313" key="12">
    <source>
        <dbReference type="Proteomes" id="UP000663832"/>
    </source>
</evidence>
<evidence type="ECO:0000259" key="8">
    <source>
        <dbReference type="PROSITE" id="PS51059"/>
    </source>
</evidence>
<gene>
    <name evidence="11" type="ORF">BJG266_LOCUS23626</name>
    <name evidence="10" type="ORF">QVE165_LOCUS17557</name>
</gene>
<dbReference type="Proteomes" id="UP000663877">
    <property type="component" value="Unassembled WGS sequence"/>
</dbReference>
<dbReference type="GO" id="GO:0003714">
    <property type="term" value="F:transcription corepressor activity"/>
    <property type="evidence" value="ECO:0007669"/>
    <property type="project" value="TreeGrafter"/>
</dbReference>
<feature type="domain" description="Macro" evidence="9">
    <location>
        <begin position="665"/>
        <end position="854"/>
    </location>
</feature>
<dbReference type="SUPFAM" id="SSF52949">
    <property type="entry name" value="Macro domain-like"/>
    <property type="match status" value="1"/>
</dbReference>
<keyword evidence="4 6" id="KW-0520">NAD</keyword>
<feature type="domain" description="PARP catalytic" evidence="8">
    <location>
        <begin position="1105"/>
        <end position="1304"/>
    </location>
</feature>
<keyword evidence="5" id="KW-0539">Nucleus</keyword>
<accession>A0A814KEF6</accession>
<evidence type="ECO:0000256" key="6">
    <source>
        <dbReference type="RuleBase" id="RU362114"/>
    </source>
</evidence>